<keyword evidence="2" id="KW-0808">Transferase</keyword>
<dbReference type="Proteomes" id="UP001249851">
    <property type="component" value="Unassembled WGS sequence"/>
</dbReference>
<gene>
    <name evidence="9" type="ORF">P5673_019330</name>
</gene>
<dbReference type="PANTHER" id="PTHR11686:SF9">
    <property type="entry name" value="RE13973P"/>
    <property type="match status" value="1"/>
</dbReference>
<dbReference type="InterPro" id="IPR029055">
    <property type="entry name" value="Ntn_hydrolases_N"/>
</dbReference>
<evidence type="ECO:0000256" key="6">
    <source>
        <dbReference type="PIRSR" id="PIRSR600101-1"/>
    </source>
</evidence>
<feature type="transmembrane region" description="Helical" evidence="8">
    <location>
        <begin position="12"/>
        <end position="34"/>
    </location>
</feature>
<evidence type="ECO:0000256" key="1">
    <source>
        <dbReference type="ARBA" id="ARBA00022670"/>
    </source>
</evidence>
<evidence type="ECO:0000313" key="9">
    <source>
        <dbReference type="EMBL" id="KAK2558213.1"/>
    </source>
</evidence>
<keyword evidence="5" id="KW-0012">Acyltransferase</keyword>
<keyword evidence="8" id="KW-0812">Transmembrane</keyword>
<keyword evidence="1" id="KW-0645">Protease</keyword>
<evidence type="ECO:0000313" key="10">
    <source>
        <dbReference type="Proteomes" id="UP001249851"/>
    </source>
</evidence>
<evidence type="ECO:0000256" key="2">
    <source>
        <dbReference type="ARBA" id="ARBA00022679"/>
    </source>
</evidence>
<dbReference type="FunFam" id="1.10.246.130:FF:000005">
    <property type="entry name" value="Gamma-glutamyltranspeptidase 1, putative"/>
    <property type="match status" value="1"/>
</dbReference>
<keyword evidence="8" id="KW-1133">Transmembrane helix</keyword>
<accession>A0AAD9V1X7</accession>
<evidence type="ECO:0000256" key="8">
    <source>
        <dbReference type="SAM" id="Phobius"/>
    </source>
</evidence>
<dbReference type="FunFam" id="1.10.246.130:FF:000002">
    <property type="entry name" value="glutathione hydrolase 1 proenzyme"/>
    <property type="match status" value="1"/>
</dbReference>
<name>A0AAD9V1X7_ACRCE</name>
<dbReference type="GO" id="GO:0016746">
    <property type="term" value="F:acyltransferase activity"/>
    <property type="evidence" value="ECO:0007669"/>
    <property type="project" value="UniProtKB-KW"/>
</dbReference>
<dbReference type="PANTHER" id="PTHR11686">
    <property type="entry name" value="GAMMA GLUTAMYL TRANSPEPTIDASE"/>
    <property type="match status" value="1"/>
</dbReference>
<dbReference type="InterPro" id="IPR043138">
    <property type="entry name" value="GGT_lsub"/>
</dbReference>
<dbReference type="PRINTS" id="PR01210">
    <property type="entry name" value="GGTRANSPTASE"/>
</dbReference>
<dbReference type="InterPro" id="IPR000101">
    <property type="entry name" value="GGT_peptidase"/>
</dbReference>
<feature type="binding site" evidence="7">
    <location>
        <begin position="1044"/>
        <end position="1045"/>
    </location>
    <ligand>
        <name>L-glutamate</name>
        <dbReference type="ChEBI" id="CHEBI:29985"/>
    </ligand>
</feature>
<comment type="caution">
    <text evidence="9">The sequence shown here is derived from an EMBL/GenBank/DDBJ whole genome shotgun (WGS) entry which is preliminary data.</text>
</comment>
<dbReference type="Pfam" id="PF01019">
    <property type="entry name" value="G_glu_transpept"/>
    <property type="match status" value="2"/>
</dbReference>
<dbReference type="NCBIfam" id="TIGR00066">
    <property type="entry name" value="g_glut_trans"/>
    <property type="match status" value="2"/>
</dbReference>
<dbReference type="EMBL" id="JARQWQ010000045">
    <property type="protein sequence ID" value="KAK2558213.1"/>
    <property type="molecule type" value="Genomic_DNA"/>
</dbReference>
<evidence type="ECO:0000256" key="5">
    <source>
        <dbReference type="ARBA" id="ARBA00023315"/>
    </source>
</evidence>
<reference evidence="9" key="1">
    <citation type="journal article" date="2023" name="G3 (Bethesda)">
        <title>Whole genome assembly and annotation of the endangered Caribbean coral Acropora cervicornis.</title>
        <authorList>
            <person name="Selwyn J.D."/>
            <person name="Vollmer S.V."/>
        </authorList>
    </citation>
    <scope>NUCLEOTIDE SEQUENCE</scope>
    <source>
        <strain evidence="9">K2</strain>
    </source>
</reference>
<dbReference type="InterPro" id="IPR043137">
    <property type="entry name" value="GGT_ssub_C"/>
</dbReference>
<feature type="binding site" evidence="7">
    <location>
        <position position="695"/>
    </location>
    <ligand>
        <name>L-glutamate</name>
        <dbReference type="ChEBI" id="CHEBI:29985"/>
    </ligand>
</feature>
<keyword evidence="4" id="KW-0325">Glycoprotein</keyword>
<organism evidence="9 10">
    <name type="scientific">Acropora cervicornis</name>
    <name type="common">Staghorn coral</name>
    <dbReference type="NCBI Taxonomy" id="6130"/>
    <lineage>
        <taxon>Eukaryota</taxon>
        <taxon>Metazoa</taxon>
        <taxon>Cnidaria</taxon>
        <taxon>Anthozoa</taxon>
        <taxon>Hexacorallia</taxon>
        <taxon>Scleractinia</taxon>
        <taxon>Astrocoeniina</taxon>
        <taxon>Acroporidae</taxon>
        <taxon>Acropora</taxon>
    </lineage>
</organism>
<keyword evidence="3 9" id="KW-0378">Hydrolase</keyword>
<dbReference type="GO" id="GO:0005886">
    <property type="term" value="C:plasma membrane"/>
    <property type="evidence" value="ECO:0007669"/>
    <property type="project" value="TreeGrafter"/>
</dbReference>
<dbReference type="GO" id="GO:0036374">
    <property type="term" value="F:glutathione hydrolase activity"/>
    <property type="evidence" value="ECO:0007669"/>
    <property type="project" value="InterPro"/>
</dbReference>
<proteinExistence type="predicted"/>
<evidence type="ECO:0000256" key="4">
    <source>
        <dbReference type="ARBA" id="ARBA00023180"/>
    </source>
</evidence>
<evidence type="ECO:0000256" key="7">
    <source>
        <dbReference type="PIRSR" id="PIRSR600101-2"/>
    </source>
</evidence>
<keyword evidence="10" id="KW-1185">Reference proteome</keyword>
<reference evidence="9" key="2">
    <citation type="journal article" date="2023" name="Science">
        <title>Genomic signatures of disease resistance in endangered staghorn corals.</title>
        <authorList>
            <person name="Vollmer S.V."/>
            <person name="Selwyn J.D."/>
            <person name="Despard B.A."/>
            <person name="Roesel C.L."/>
        </authorList>
    </citation>
    <scope>NUCLEOTIDE SEQUENCE</scope>
    <source>
        <strain evidence="9">K2</strain>
    </source>
</reference>
<evidence type="ECO:0000256" key="3">
    <source>
        <dbReference type="ARBA" id="ARBA00022801"/>
    </source>
</evidence>
<dbReference type="FunFam" id="3.60.20.40:FF:000009">
    <property type="entry name" value="Predicted protein"/>
    <property type="match status" value="2"/>
</dbReference>
<keyword evidence="8" id="KW-0472">Membrane</keyword>
<feature type="binding site" evidence="7">
    <location>
        <position position="1067"/>
    </location>
    <ligand>
        <name>L-glutamate</name>
        <dbReference type="ChEBI" id="CHEBI:29985"/>
    </ligand>
</feature>
<dbReference type="Gene3D" id="3.60.20.40">
    <property type="match status" value="2"/>
</dbReference>
<protein>
    <submittedName>
        <fullName evidence="9">Glutathione hydrolase 1 proenzyme</fullName>
    </submittedName>
</protein>
<dbReference type="AlphaFoldDB" id="A0AAD9V1X7"/>
<dbReference type="SUPFAM" id="SSF56235">
    <property type="entry name" value="N-terminal nucleophile aminohydrolases (Ntn hydrolases)"/>
    <property type="match status" value="2"/>
</dbReference>
<feature type="active site" description="Nucleophile" evidence="6">
    <location>
        <position position="974"/>
    </location>
</feature>
<feature type="binding site" evidence="7">
    <location>
        <position position="1016"/>
    </location>
    <ligand>
        <name>L-glutamate</name>
        <dbReference type="ChEBI" id="CHEBI:29985"/>
    </ligand>
</feature>
<dbReference type="GO" id="GO:0006751">
    <property type="term" value="P:glutathione catabolic process"/>
    <property type="evidence" value="ECO:0007669"/>
    <property type="project" value="InterPro"/>
</dbReference>
<dbReference type="Gene3D" id="1.10.246.130">
    <property type="match status" value="2"/>
</dbReference>
<feature type="binding site" evidence="7">
    <location>
        <begin position="992"/>
        <end position="994"/>
    </location>
    <ligand>
        <name>L-glutamate</name>
        <dbReference type="ChEBI" id="CHEBI:29985"/>
    </ligand>
</feature>
<dbReference type="GO" id="GO:0006508">
    <property type="term" value="P:proteolysis"/>
    <property type="evidence" value="ECO:0007669"/>
    <property type="project" value="UniProtKB-KW"/>
</dbReference>
<sequence>MFSTLGARLIKIGAVGGGGLGVGGLTGFLVWYFAFRNDNPAARGRYEKHTVATDTLECSEIGNKILAKDGSAVDAAIAAMFCLGVINMHSSGIGGGGVMLVYNRSAKAASIIDFRETAPLIVSNFTPNATGVDESRFGGLAIAVPGEVKGMYQASQKYGRLPWKELVEPAIKLARDGFKISAAVAEALNITPYIKEYIERDPGLRELLLDKDNNTYKEGDEITNKKYAKTLEIIQQDPESFYNGTLAKNISRDMRNINSKVSRRDLRNYRAVIREPKKGNLSNMAMYLSPPPSSGAVLALILNILKGYEMTPTDLRSDDASVLTYHRIIEAFKFAYAWRSRLGDPAFNSEVQRSAEEMLDQKLGDQLQQKIQYNRTHHNVSYYAKYFSHADYGTTHISVLAENGDAVAVTTSINFRFGCRYRSMDTGIIYNNDMADFDIPGYEVVDNISPSPFNFPEPGKRPFSSMTPTILTDDNGDVQVVIGASGGKRITTAVSLVLMNKLWFGMTLPEAVKKPRLHNHLVPDQNVTIERKKEYRLKEEIVEGLKRMGHWVQDGKESEFAVVQAVYRERQGPIYAESDPRKLIKIGAGLGLSGLAVFLVLHFESRNDNPRPAARGKYENQTVGKYENQTVATDTQKCSEIGNEILAKDGSAVDAAIAAMFCLGVINMHSSGIGGGGVMLVYNRSTKAASIIDFRETAPLIVSNFTPDATGKNESRFGGLAIAVPGEVKGMYQASQKYGRLPWKELVEPAIKLARDGFKISAAVAQALNITPYIKEHIERDPGLRELFLDKDNNTYKEGDEITNKKYAKTLEIIQQDPESFYSGTLAKNISRDMRNINSKVSRRDLRNYRAAIREPKKGNLSNMTMYLSPPPSSGAVLALILNILKGYKMTKADIDGDDASILTYHRIIEAFKFAYAWRSRLGDPAFNSEVQRSAEEMLDQKLGDQLRQKIQYNRTHHNVSYYAKYFSHADYGTTHISVLAKNGDAVAVTTTINLRFGCRYRSMDTGIIYNNQMADFDIPDHEVEDNIHPSPFNFPEPGKRPFSSMTPTILTDDNGDVQVVIGASGGKRITTAVSLVLMNKLWFGMTLPEAVKKQRLHNHLVPDRNVTIERKEKYRLKEEIVEGLRRMGHWVQDGKKNEFAVVQAVYREGQGPIYAESDPRKFGAPAGQ</sequence>